<dbReference type="Proteomes" id="UP000245283">
    <property type="component" value="Unassembled WGS sequence"/>
</dbReference>
<feature type="region of interest" description="Disordered" evidence="4">
    <location>
        <begin position="32"/>
        <end position="53"/>
    </location>
</feature>
<dbReference type="EMBL" id="QETB01000005">
    <property type="protein sequence ID" value="PWF25658.1"/>
    <property type="molecule type" value="Genomic_DNA"/>
</dbReference>
<proteinExistence type="inferred from homology"/>
<evidence type="ECO:0000256" key="1">
    <source>
        <dbReference type="ARBA" id="ARBA00008520"/>
    </source>
</evidence>
<evidence type="ECO:0000256" key="4">
    <source>
        <dbReference type="SAM" id="MobiDB-lite"/>
    </source>
</evidence>
<feature type="compositionally biased region" description="Gly residues" evidence="4">
    <location>
        <begin position="32"/>
        <end position="47"/>
    </location>
</feature>
<dbReference type="Gene3D" id="3.40.190.10">
    <property type="entry name" value="Periplasmic binding protein-like II"/>
    <property type="match status" value="2"/>
</dbReference>
<sequence length="428" mass="46361">MARIDKEEISVKRSLIAATAFALALSAGACSGGGDDSSDNGDGGEGRGPITYAQGKDTSGALQAIIDDFNADHPGEEVTFVELPESADDQRTALVQDFQAGAGTYDVAGLDVVWTAEFAARDWLLPLDEVDTTGLFQSTVDSGTYEGTLFAAPYKTNAALLFYRSDLLDEAPTTWDELIEDCDIAAENDMKCFATQMAQYEGLTVTFSETVNSAGGAILDADGNVNIDTPEAQEAVTFLSNGIQDGYIPEENMTFMEEESRRAFQSGDYMFLRNWPYVYNLAQDEGEDSKVQDKFDIALIPGSEDVGASTLGGYNIGVSKTTDNPETAQDFINYMLSEDVQKRIIQETGEPPVRESLYEDEELLAEIPYFETLGEAIGHAEARPQAVAYSEFSQVLSENFYKGLQAGTDPATLLPDLEGSLQKVIDAE</sequence>
<evidence type="ECO:0000313" key="7">
    <source>
        <dbReference type="Proteomes" id="UP000245283"/>
    </source>
</evidence>
<reference evidence="7" key="1">
    <citation type="submission" date="2018-05" db="EMBL/GenBank/DDBJ databases">
        <authorList>
            <person name="Li Y."/>
        </authorList>
    </citation>
    <scope>NUCLEOTIDE SEQUENCE [LARGE SCALE GENOMIC DNA]</scope>
    <source>
        <strain evidence="7">sk1b4</strain>
    </source>
</reference>
<name>A0A2V1K5Z7_9ACTO</name>
<evidence type="ECO:0000256" key="5">
    <source>
        <dbReference type="SAM" id="SignalP"/>
    </source>
</evidence>
<dbReference type="SUPFAM" id="SSF53850">
    <property type="entry name" value="Periplasmic binding protein-like II"/>
    <property type="match status" value="1"/>
</dbReference>
<feature type="signal peptide" evidence="5">
    <location>
        <begin position="1"/>
        <end position="29"/>
    </location>
</feature>
<organism evidence="6 7">
    <name type="scientific">Ancrocorticia populi</name>
    <dbReference type="NCBI Taxonomy" id="2175228"/>
    <lineage>
        <taxon>Bacteria</taxon>
        <taxon>Bacillati</taxon>
        <taxon>Actinomycetota</taxon>
        <taxon>Actinomycetes</taxon>
        <taxon>Actinomycetales</taxon>
        <taxon>Actinomycetaceae</taxon>
        <taxon>Ancrocorticia</taxon>
    </lineage>
</organism>
<dbReference type="OrthoDB" id="9770625at2"/>
<protein>
    <submittedName>
        <fullName evidence="6">ABC transporter substrate-binding protein</fullName>
    </submittedName>
</protein>
<comment type="similarity">
    <text evidence="1">Belongs to the bacterial solute-binding protein 1 family.</text>
</comment>
<dbReference type="InterPro" id="IPR006059">
    <property type="entry name" value="SBP"/>
</dbReference>
<keyword evidence="2" id="KW-0813">Transport</keyword>
<keyword evidence="3 5" id="KW-0732">Signal</keyword>
<gene>
    <name evidence="6" type="ORF">DD236_09395</name>
</gene>
<dbReference type="PANTHER" id="PTHR43649:SF34">
    <property type="entry name" value="ABC TRANSPORTER PERIPLASMIC-BINDING PROTEIN YCJN-RELATED"/>
    <property type="match status" value="1"/>
</dbReference>
<dbReference type="PANTHER" id="PTHR43649">
    <property type="entry name" value="ARABINOSE-BINDING PROTEIN-RELATED"/>
    <property type="match status" value="1"/>
</dbReference>
<feature type="chain" id="PRO_5039531972" evidence="5">
    <location>
        <begin position="30"/>
        <end position="428"/>
    </location>
</feature>
<dbReference type="AlphaFoldDB" id="A0A2V1K5Z7"/>
<evidence type="ECO:0000313" key="6">
    <source>
        <dbReference type="EMBL" id="PWF25658.1"/>
    </source>
</evidence>
<accession>A0A2V1K5Z7</accession>
<keyword evidence="7" id="KW-1185">Reference proteome</keyword>
<dbReference type="InterPro" id="IPR050490">
    <property type="entry name" value="Bact_solute-bd_prot1"/>
</dbReference>
<dbReference type="PROSITE" id="PS51257">
    <property type="entry name" value="PROKAR_LIPOPROTEIN"/>
    <property type="match status" value="1"/>
</dbReference>
<comment type="caution">
    <text evidence="6">The sequence shown here is derived from an EMBL/GenBank/DDBJ whole genome shotgun (WGS) entry which is preliminary data.</text>
</comment>
<evidence type="ECO:0000256" key="2">
    <source>
        <dbReference type="ARBA" id="ARBA00022448"/>
    </source>
</evidence>
<dbReference type="Pfam" id="PF01547">
    <property type="entry name" value="SBP_bac_1"/>
    <property type="match status" value="1"/>
</dbReference>
<dbReference type="CDD" id="cd14750">
    <property type="entry name" value="PBP2_TMBP"/>
    <property type="match status" value="1"/>
</dbReference>
<evidence type="ECO:0000256" key="3">
    <source>
        <dbReference type="ARBA" id="ARBA00022729"/>
    </source>
</evidence>